<dbReference type="HAMAP" id="MF_01804">
    <property type="entry name" value="ScpB"/>
    <property type="match status" value="1"/>
</dbReference>
<keyword evidence="4 5" id="KW-0131">Cell cycle</keyword>
<accession>A0ABR7JMI7</accession>
<dbReference type="RefSeq" id="WP_153924231.1">
    <property type="nucleotide sequence ID" value="NZ_JACRWE010000002.1"/>
</dbReference>
<dbReference type="InterPro" id="IPR036390">
    <property type="entry name" value="WH_DNA-bd_sf"/>
</dbReference>
<organism evidence="6 7">
    <name type="scientific">Romboutsia faecis</name>
    <dbReference type="NCBI Taxonomy" id="2764597"/>
    <lineage>
        <taxon>Bacteria</taxon>
        <taxon>Bacillati</taxon>
        <taxon>Bacillota</taxon>
        <taxon>Clostridia</taxon>
        <taxon>Peptostreptococcales</taxon>
        <taxon>Peptostreptococcaceae</taxon>
        <taxon>Romboutsia</taxon>
    </lineage>
</organism>
<comment type="similarity">
    <text evidence="5">Belongs to the ScpB family.</text>
</comment>
<dbReference type="InterPro" id="IPR005234">
    <property type="entry name" value="ScpB_csome_segregation"/>
</dbReference>
<keyword evidence="2 5" id="KW-0132">Cell division</keyword>
<dbReference type="Gene3D" id="1.10.10.10">
    <property type="entry name" value="Winged helix-like DNA-binding domain superfamily/Winged helix DNA-binding domain"/>
    <property type="match status" value="2"/>
</dbReference>
<dbReference type="InterPro" id="IPR036388">
    <property type="entry name" value="WH-like_DNA-bd_sf"/>
</dbReference>
<dbReference type="SUPFAM" id="SSF46785">
    <property type="entry name" value="Winged helix' DNA-binding domain"/>
    <property type="match status" value="2"/>
</dbReference>
<evidence type="ECO:0000256" key="2">
    <source>
        <dbReference type="ARBA" id="ARBA00022618"/>
    </source>
</evidence>
<dbReference type="PIRSF" id="PIRSF019345">
    <property type="entry name" value="ScpB"/>
    <property type="match status" value="1"/>
</dbReference>
<proteinExistence type="inferred from homology"/>
<evidence type="ECO:0000313" key="6">
    <source>
        <dbReference type="EMBL" id="MBC5996133.1"/>
    </source>
</evidence>
<gene>
    <name evidence="5 6" type="primary">scpB</name>
    <name evidence="6" type="ORF">H8923_05110</name>
</gene>
<dbReference type="Pfam" id="PF04079">
    <property type="entry name" value="SMC_ScpB"/>
    <property type="match status" value="1"/>
</dbReference>
<comment type="subunit">
    <text evidence="5">Homodimer. Homodimerization may be required to stabilize the binding of ScpA to the Smc head domains. Component of a cohesin-like complex composed of ScpA, ScpB and the Smc homodimer, in which ScpA and ScpB bind to the head domain of Smc. The presence of the three proteins is required for the association of the complex with DNA.</text>
</comment>
<dbReference type="PANTHER" id="PTHR34298:SF2">
    <property type="entry name" value="SEGREGATION AND CONDENSATION PROTEIN B"/>
    <property type="match status" value="1"/>
</dbReference>
<keyword evidence="1 5" id="KW-0963">Cytoplasm</keyword>
<evidence type="ECO:0000313" key="7">
    <source>
        <dbReference type="Proteomes" id="UP000609849"/>
    </source>
</evidence>
<protein>
    <recommendedName>
        <fullName evidence="5">Segregation and condensation protein B</fullName>
    </recommendedName>
</protein>
<evidence type="ECO:0000256" key="3">
    <source>
        <dbReference type="ARBA" id="ARBA00022829"/>
    </source>
</evidence>
<keyword evidence="7" id="KW-1185">Reference proteome</keyword>
<keyword evidence="3 5" id="KW-0159">Chromosome partition</keyword>
<dbReference type="NCBIfam" id="TIGR00281">
    <property type="entry name" value="SMC-Scp complex subunit ScpB"/>
    <property type="match status" value="1"/>
</dbReference>
<dbReference type="PANTHER" id="PTHR34298">
    <property type="entry name" value="SEGREGATION AND CONDENSATION PROTEIN B"/>
    <property type="match status" value="1"/>
</dbReference>
<evidence type="ECO:0000256" key="5">
    <source>
        <dbReference type="HAMAP-Rule" id="MF_01804"/>
    </source>
</evidence>
<dbReference type="Proteomes" id="UP000609849">
    <property type="component" value="Unassembled WGS sequence"/>
</dbReference>
<sequence length="182" mass="21388">MKREEIKHIIEAVMFAYGEPISIKELNSIINDELSPKEIEYMLHSLKEEYKESNRGIQIIKLESKYQMCTNKQYADYIKKVLEPKRKKTLSQATLETLTIIAYKQPITKVEIEDIRGVKCDKVLQTLLENDLIREAGRLNKIGKPIIYRTTDEFLKLLNIERLEDLPPIENYETIEIQQDSE</sequence>
<comment type="function">
    <text evidence="5">Participates in chromosomal partition during cell division. May act via the formation of a condensin-like complex containing Smc and ScpA that pull DNA away from mid-cell into both cell halves.</text>
</comment>
<comment type="subcellular location">
    <subcellularLocation>
        <location evidence="5">Cytoplasm</location>
    </subcellularLocation>
    <text evidence="5">Associated with two foci at the outer edges of the nucleoid region in young cells, and at four foci within both cell halves in older cells.</text>
</comment>
<evidence type="ECO:0000256" key="4">
    <source>
        <dbReference type="ARBA" id="ARBA00023306"/>
    </source>
</evidence>
<reference evidence="6 7" key="1">
    <citation type="submission" date="2020-08" db="EMBL/GenBank/DDBJ databases">
        <authorList>
            <person name="Liu C."/>
            <person name="Sun Q."/>
        </authorList>
    </citation>
    <scope>NUCLEOTIDE SEQUENCE [LARGE SCALE GENOMIC DNA]</scope>
    <source>
        <strain evidence="6 7">NSJ-18</strain>
    </source>
</reference>
<dbReference type="EMBL" id="JACRWE010000002">
    <property type="protein sequence ID" value="MBC5996133.1"/>
    <property type="molecule type" value="Genomic_DNA"/>
</dbReference>
<name>A0ABR7JMI7_9FIRM</name>
<comment type="caution">
    <text evidence="6">The sequence shown here is derived from an EMBL/GenBank/DDBJ whole genome shotgun (WGS) entry which is preliminary data.</text>
</comment>
<evidence type="ECO:0000256" key="1">
    <source>
        <dbReference type="ARBA" id="ARBA00022490"/>
    </source>
</evidence>